<protein>
    <submittedName>
        <fullName evidence="4">Uncharacterized protein</fullName>
    </submittedName>
</protein>
<dbReference type="STRING" id="327939.BIW53_03110"/>
<evidence type="ECO:0000256" key="3">
    <source>
        <dbReference type="PROSITE-ProRule" id="PRU00339"/>
    </source>
</evidence>
<dbReference type="Gene3D" id="1.25.40.10">
    <property type="entry name" value="Tetratricopeptide repeat domain"/>
    <property type="match status" value="2"/>
</dbReference>
<dbReference type="Pfam" id="PF07719">
    <property type="entry name" value="TPR_2"/>
    <property type="match status" value="1"/>
</dbReference>
<gene>
    <name evidence="4" type="ORF">BIW53_03110</name>
</gene>
<reference evidence="4 5" key="1">
    <citation type="submission" date="2016-10" db="EMBL/GenBank/DDBJ databases">
        <title>Pseudoalteromonas amylolytica sp. nov., isolated from the surface seawater.</title>
        <authorList>
            <person name="Wu Y.-H."/>
            <person name="Cheng H."/>
            <person name="Jin X.-B."/>
            <person name="Wang C.-S."/>
            <person name="Xu X.-W."/>
        </authorList>
    </citation>
    <scope>NUCLEOTIDE SEQUENCE [LARGE SCALE GENOMIC DNA]</scope>
    <source>
        <strain evidence="4 5">JCM 12483</strain>
    </source>
</reference>
<evidence type="ECO:0000256" key="2">
    <source>
        <dbReference type="ARBA" id="ARBA00022803"/>
    </source>
</evidence>
<dbReference type="PROSITE" id="PS50005">
    <property type="entry name" value="TPR"/>
    <property type="match status" value="2"/>
</dbReference>
<dbReference type="EMBL" id="MNAN01000018">
    <property type="protein sequence ID" value="OHU97325.1"/>
    <property type="molecule type" value="Genomic_DNA"/>
</dbReference>
<organism evidence="4 5">
    <name type="scientific">Pseudoalteromonas byunsanensis</name>
    <dbReference type="NCBI Taxonomy" id="327939"/>
    <lineage>
        <taxon>Bacteria</taxon>
        <taxon>Pseudomonadati</taxon>
        <taxon>Pseudomonadota</taxon>
        <taxon>Gammaproteobacteria</taxon>
        <taxon>Alteromonadales</taxon>
        <taxon>Pseudoalteromonadaceae</taxon>
        <taxon>Pseudoalteromonas</taxon>
    </lineage>
</organism>
<dbReference type="AlphaFoldDB" id="A0A1S1NCX9"/>
<dbReference type="InterPro" id="IPR051012">
    <property type="entry name" value="CellSynth/LPSAsmb/PSIAsmb"/>
</dbReference>
<dbReference type="InterPro" id="IPR019734">
    <property type="entry name" value="TPR_rpt"/>
</dbReference>
<accession>A0A1S1NCX9</accession>
<feature type="repeat" description="TPR" evidence="3">
    <location>
        <begin position="221"/>
        <end position="254"/>
    </location>
</feature>
<sequence>MSISRTEKLITFWRTDNTNEALLGDLLASISQQREFERYTQIYPEIPFSQINASTIHAQAVELLLGSGQFELAKKHLHNYQALLGEWYAYFDALINFTESNYAQCIDIFKRLEAESALPPMSYPLFARAYYISGQIEQAQQVLEKYLPEQANAEALGLYAMCCLDLDDKDKAEHFANLALQQSQTQLDALLALASCELAKHEIANAEYFVEKCLEINPMIGRTWSLAGQINLYNAQYTAAVETLSKAVTLMPDHIGTYHLLAWAYLILNDVDKAAEQFEQALELNPNFADSHAGLAIIAINRGQFDVAKTLTKKALRLDAHSFTALYAQSLLAAQDGDEDAASKMIEQILSSQSNVDKQTYKQLIEKAVFTINERSGKGNEH</sequence>
<dbReference type="PANTHER" id="PTHR45586">
    <property type="entry name" value="TPR REPEAT-CONTAINING PROTEIN PA4667"/>
    <property type="match status" value="1"/>
</dbReference>
<dbReference type="SUPFAM" id="SSF48452">
    <property type="entry name" value="TPR-like"/>
    <property type="match status" value="2"/>
</dbReference>
<dbReference type="PANTHER" id="PTHR45586:SF1">
    <property type="entry name" value="LIPOPOLYSACCHARIDE ASSEMBLY PROTEIN B"/>
    <property type="match status" value="1"/>
</dbReference>
<dbReference type="RefSeq" id="WP_070990354.1">
    <property type="nucleotide sequence ID" value="NZ_CBCSHD010000008.1"/>
</dbReference>
<dbReference type="PROSITE" id="PS50293">
    <property type="entry name" value="TPR_REGION"/>
    <property type="match status" value="1"/>
</dbReference>
<comment type="caution">
    <text evidence="4">The sequence shown here is derived from an EMBL/GenBank/DDBJ whole genome shotgun (WGS) entry which is preliminary data.</text>
</comment>
<dbReference type="OrthoDB" id="5406098at2"/>
<keyword evidence="5" id="KW-1185">Reference proteome</keyword>
<evidence type="ECO:0000313" key="4">
    <source>
        <dbReference type="EMBL" id="OHU97325.1"/>
    </source>
</evidence>
<feature type="repeat" description="TPR" evidence="3">
    <location>
        <begin position="255"/>
        <end position="288"/>
    </location>
</feature>
<keyword evidence="1" id="KW-0677">Repeat</keyword>
<evidence type="ECO:0000256" key="1">
    <source>
        <dbReference type="ARBA" id="ARBA00022737"/>
    </source>
</evidence>
<keyword evidence="2 3" id="KW-0802">TPR repeat</keyword>
<dbReference type="InterPro" id="IPR013105">
    <property type="entry name" value="TPR_2"/>
</dbReference>
<evidence type="ECO:0000313" key="5">
    <source>
        <dbReference type="Proteomes" id="UP000180253"/>
    </source>
</evidence>
<dbReference type="SMART" id="SM00028">
    <property type="entry name" value="TPR"/>
    <property type="match status" value="5"/>
</dbReference>
<proteinExistence type="predicted"/>
<dbReference type="Proteomes" id="UP000180253">
    <property type="component" value="Unassembled WGS sequence"/>
</dbReference>
<name>A0A1S1NCX9_9GAMM</name>
<dbReference type="Pfam" id="PF13432">
    <property type="entry name" value="TPR_16"/>
    <property type="match status" value="1"/>
</dbReference>
<dbReference type="InterPro" id="IPR011990">
    <property type="entry name" value="TPR-like_helical_dom_sf"/>
</dbReference>